<gene>
    <name evidence="7" type="ORF">DWX94_01070</name>
</gene>
<feature type="transmembrane region" description="Helical" evidence="5">
    <location>
        <begin position="66"/>
        <end position="87"/>
    </location>
</feature>
<feature type="transmembrane region" description="Helical" evidence="5">
    <location>
        <begin position="246"/>
        <end position="263"/>
    </location>
</feature>
<dbReference type="CDD" id="cd07042">
    <property type="entry name" value="STAS_SulP_like_sulfate_transporter"/>
    <property type="match status" value="1"/>
</dbReference>
<dbReference type="InterPro" id="IPR001902">
    <property type="entry name" value="SLC26A/SulP_fam"/>
</dbReference>
<dbReference type="PANTHER" id="PTHR11814">
    <property type="entry name" value="SULFATE TRANSPORTER"/>
    <property type="match status" value="1"/>
</dbReference>
<dbReference type="SUPFAM" id="SSF52091">
    <property type="entry name" value="SpoIIaa-like"/>
    <property type="match status" value="1"/>
</dbReference>
<feature type="transmembrane region" description="Helical" evidence="5">
    <location>
        <begin position="375"/>
        <end position="406"/>
    </location>
</feature>
<dbReference type="GO" id="GO:0055085">
    <property type="term" value="P:transmembrane transport"/>
    <property type="evidence" value="ECO:0007669"/>
    <property type="project" value="InterPro"/>
</dbReference>
<feature type="transmembrane region" description="Helical" evidence="5">
    <location>
        <begin position="196"/>
        <end position="213"/>
    </location>
</feature>
<dbReference type="EMBL" id="QRVK01000002">
    <property type="protein sequence ID" value="RGS44021.1"/>
    <property type="molecule type" value="Genomic_DNA"/>
</dbReference>
<keyword evidence="4 5" id="KW-0472">Membrane</keyword>
<evidence type="ECO:0000256" key="4">
    <source>
        <dbReference type="ARBA" id="ARBA00023136"/>
    </source>
</evidence>
<proteinExistence type="predicted"/>
<feature type="transmembrane region" description="Helical" evidence="5">
    <location>
        <begin position="171"/>
        <end position="189"/>
    </location>
</feature>
<evidence type="ECO:0000256" key="1">
    <source>
        <dbReference type="ARBA" id="ARBA00004141"/>
    </source>
</evidence>
<dbReference type="InterPro" id="IPR036513">
    <property type="entry name" value="STAS_dom_sf"/>
</dbReference>
<feature type="transmembrane region" description="Helical" evidence="5">
    <location>
        <begin position="126"/>
        <end position="144"/>
    </location>
</feature>
<evidence type="ECO:0000256" key="2">
    <source>
        <dbReference type="ARBA" id="ARBA00022692"/>
    </source>
</evidence>
<protein>
    <submittedName>
        <fullName evidence="7">STAS domain-containing protein</fullName>
    </submittedName>
</protein>
<evidence type="ECO:0000259" key="6">
    <source>
        <dbReference type="PROSITE" id="PS50801"/>
    </source>
</evidence>
<dbReference type="GO" id="GO:0016020">
    <property type="term" value="C:membrane"/>
    <property type="evidence" value="ECO:0007669"/>
    <property type="project" value="UniProtKB-SubCell"/>
</dbReference>
<sequence>MCHTLRNYKKENIIPDILTGIIIAAVSIPISMGYSQIAGLPAVYGLYGSVLPIIVFGLLSTSRQFIFGVDAAPAALVGAALVTLGVTPGTEEAMQVVPVITFFTAIWLLVFFLFKAGKLVNYISTPVMGGFISGICATIILMQIPKLYGAGSGTGELFELMEHIAATVKDANVPSIVMGVIALVILLVSRRLIPKFPMAICVMAAGAVMSSFIDMDEYGIVCLSEVSTGLPSFIVPQVDGRMLPDILTVSLSVAVVIMAETLLAENNFAQKNRYKIDDNQELLAFGAANLAAAFMGCCPINGSVSRTTMNEQYGGRTQLTGITAGVVMIVILLCGTGFIGYLPVPVLTAIVISALYSAMEFDLAARLWKVSKVEFYIFCGAFLGVLLLGTINGVLIGMILSFVAVIKKAADPPRNFLGQVPGHGEFLALEKFKHAYPIQHVVIYRFSSNLFFANIATFQKDIMDAVDEETRAVIVDASAIGSVDVTAAKTLRIMYDTLADMGIKLYITEHIGQLNVQLRKLGLGDLIENGSVRQTIERALADCGLSSPYPLVGVHNSYHDIRRKRTDTMVQELVWAFGDDAEDVIERHIQESIRSMKNGADMEQIMSGFWSQMDIQDEDEWLEHMESHIEEIVRVTGEDENKIAEHIERRRKQLYERLEKEHPEFVERYKARRTRMDERLRKHNPAAYEVVMKLREKE</sequence>
<accession>A0A412IV10</accession>
<dbReference type="Pfam" id="PF01740">
    <property type="entry name" value="STAS"/>
    <property type="match status" value="1"/>
</dbReference>
<dbReference type="Pfam" id="PF00916">
    <property type="entry name" value="Sulfate_transp"/>
    <property type="match status" value="1"/>
</dbReference>
<keyword evidence="3 5" id="KW-1133">Transmembrane helix</keyword>
<dbReference type="Proteomes" id="UP000283295">
    <property type="component" value="Unassembled WGS sequence"/>
</dbReference>
<feature type="domain" description="STAS" evidence="6">
    <location>
        <begin position="441"/>
        <end position="543"/>
    </location>
</feature>
<feature type="transmembrane region" description="Helical" evidence="5">
    <location>
        <begin position="93"/>
        <end position="114"/>
    </location>
</feature>
<feature type="transmembrane region" description="Helical" evidence="5">
    <location>
        <begin position="38"/>
        <end position="59"/>
    </location>
</feature>
<organism evidence="7 8">
    <name type="scientific">Coprococcus eutactus</name>
    <dbReference type="NCBI Taxonomy" id="33043"/>
    <lineage>
        <taxon>Bacteria</taxon>
        <taxon>Bacillati</taxon>
        <taxon>Bacillota</taxon>
        <taxon>Clostridia</taxon>
        <taxon>Lachnospirales</taxon>
        <taxon>Lachnospiraceae</taxon>
        <taxon>Coprococcus</taxon>
    </lineage>
</organism>
<dbReference type="Gene3D" id="3.30.750.24">
    <property type="entry name" value="STAS domain"/>
    <property type="match status" value="1"/>
</dbReference>
<name>A0A412IV10_9FIRM</name>
<keyword evidence="2 5" id="KW-0812">Transmembrane</keyword>
<dbReference type="PROSITE" id="PS50801">
    <property type="entry name" value="STAS"/>
    <property type="match status" value="1"/>
</dbReference>
<evidence type="ECO:0000313" key="7">
    <source>
        <dbReference type="EMBL" id="RGS44021.1"/>
    </source>
</evidence>
<reference evidence="7 8" key="1">
    <citation type="submission" date="2018-08" db="EMBL/GenBank/DDBJ databases">
        <title>A genome reference for cultivated species of the human gut microbiota.</title>
        <authorList>
            <person name="Zou Y."/>
            <person name="Xue W."/>
            <person name="Luo G."/>
        </authorList>
    </citation>
    <scope>NUCLEOTIDE SEQUENCE [LARGE SCALE GENOMIC DNA]</scope>
    <source>
        <strain evidence="7 8">AF22-21</strain>
    </source>
</reference>
<dbReference type="InterPro" id="IPR011547">
    <property type="entry name" value="SLC26A/SulP_dom"/>
</dbReference>
<evidence type="ECO:0000256" key="5">
    <source>
        <dbReference type="SAM" id="Phobius"/>
    </source>
</evidence>
<dbReference type="InterPro" id="IPR002645">
    <property type="entry name" value="STAS_dom"/>
</dbReference>
<evidence type="ECO:0000313" key="8">
    <source>
        <dbReference type="Proteomes" id="UP000283295"/>
    </source>
</evidence>
<feature type="transmembrane region" description="Helical" evidence="5">
    <location>
        <begin position="12"/>
        <end position="32"/>
    </location>
</feature>
<dbReference type="AlphaFoldDB" id="A0A412IV10"/>
<comment type="caution">
    <text evidence="7">The sequence shown here is derived from an EMBL/GenBank/DDBJ whole genome shotgun (WGS) entry which is preliminary data.</text>
</comment>
<feature type="transmembrane region" description="Helical" evidence="5">
    <location>
        <begin position="322"/>
        <end position="355"/>
    </location>
</feature>
<dbReference type="OrthoDB" id="9771198at2"/>
<feature type="transmembrane region" description="Helical" evidence="5">
    <location>
        <begin position="283"/>
        <end position="302"/>
    </location>
</feature>
<evidence type="ECO:0000256" key="3">
    <source>
        <dbReference type="ARBA" id="ARBA00022989"/>
    </source>
</evidence>
<comment type="subcellular location">
    <subcellularLocation>
        <location evidence="1">Membrane</location>
        <topology evidence="1">Multi-pass membrane protein</topology>
    </subcellularLocation>
</comment>